<dbReference type="EMBL" id="QJNU01000786">
    <property type="protein sequence ID" value="RYO86341.1"/>
    <property type="molecule type" value="Genomic_DNA"/>
</dbReference>
<accession>A0A4Q4SZ05</accession>
<comment type="caution">
    <text evidence="7">The sequence shown here is derived from an EMBL/GenBank/DDBJ whole genome shotgun (WGS) entry which is preliminary data.</text>
</comment>
<name>A0A4Q4SZ05_9PEZI</name>
<feature type="transmembrane region" description="Helical" evidence="5">
    <location>
        <begin position="353"/>
        <end position="375"/>
    </location>
</feature>
<dbReference type="Gene3D" id="1.20.1250.20">
    <property type="entry name" value="MFS general substrate transporter like domains"/>
    <property type="match status" value="1"/>
</dbReference>
<dbReference type="GO" id="GO:0016020">
    <property type="term" value="C:membrane"/>
    <property type="evidence" value="ECO:0007669"/>
    <property type="project" value="UniProtKB-SubCell"/>
</dbReference>
<feature type="transmembrane region" description="Helical" evidence="5">
    <location>
        <begin position="119"/>
        <end position="137"/>
    </location>
</feature>
<dbReference type="GO" id="GO:0022857">
    <property type="term" value="F:transmembrane transporter activity"/>
    <property type="evidence" value="ECO:0007669"/>
    <property type="project" value="InterPro"/>
</dbReference>
<reference evidence="7 8" key="1">
    <citation type="submission" date="2018-06" db="EMBL/GenBank/DDBJ databases">
        <title>Complete Genomes of Monosporascus.</title>
        <authorList>
            <person name="Robinson A.J."/>
            <person name="Natvig D.O."/>
        </authorList>
    </citation>
    <scope>NUCLEOTIDE SEQUENCE [LARGE SCALE GENOMIC DNA]</scope>
    <source>
        <strain evidence="7 8">CBS 110550</strain>
    </source>
</reference>
<gene>
    <name evidence="7" type="ORF">DL764_009020</name>
</gene>
<evidence type="ECO:0000313" key="8">
    <source>
        <dbReference type="Proteomes" id="UP000293360"/>
    </source>
</evidence>
<dbReference type="AlphaFoldDB" id="A0A4Q4SZ05"/>
<proteinExistence type="predicted"/>
<evidence type="ECO:0000256" key="1">
    <source>
        <dbReference type="ARBA" id="ARBA00004141"/>
    </source>
</evidence>
<feature type="transmembrane region" description="Helical" evidence="5">
    <location>
        <begin position="149"/>
        <end position="169"/>
    </location>
</feature>
<protein>
    <recommendedName>
        <fullName evidence="6">Major facilitator superfamily (MFS) profile domain-containing protein</fullName>
    </recommendedName>
</protein>
<dbReference type="OrthoDB" id="6770063at2759"/>
<dbReference type="PANTHER" id="PTHR23502">
    <property type="entry name" value="MAJOR FACILITATOR SUPERFAMILY"/>
    <property type="match status" value="1"/>
</dbReference>
<keyword evidence="3 5" id="KW-1133">Transmembrane helix</keyword>
<dbReference type="PANTHER" id="PTHR23502:SF163">
    <property type="entry name" value="MAJOR FACILITATOR SUPERFAMILY (MFS) PROFILE DOMAIN-CONTAINING PROTEIN"/>
    <property type="match status" value="1"/>
</dbReference>
<evidence type="ECO:0000256" key="5">
    <source>
        <dbReference type="SAM" id="Phobius"/>
    </source>
</evidence>
<evidence type="ECO:0000313" key="7">
    <source>
        <dbReference type="EMBL" id="RYO86341.1"/>
    </source>
</evidence>
<dbReference type="PROSITE" id="PS50850">
    <property type="entry name" value="MFS"/>
    <property type="match status" value="1"/>
</dbReference>
<organism evidence="7 8">
    <name type="scientific">Monosporascus ibericus</name>
    <dbReference type="NCBI Taxonomy" id="155417"/>
    <lineage>
        <taxon>Eukaryota</taxon>
        <taxon>Fungi</taxon>
        <taxon>Dikarya</taxon>
        <taxon>Ascomycota</taxon>
        <taxon>Pezizomycotina</taxon>
        <taxon>Sordariomycetes</taxon>
        <taxon>Xylariomycetidae</taxon>
        <taxon>Xylariales</taxon>
        <taxon>Xylariales incertae sedis</taxon>
        <taxon>Monosporascus</taxon>
    </lineage>
</organism>
<evidence type="ECO:0000256" key="4">
    <source>
        <dbReference type="ARBA" id="ARBA00023136"/>
    </source>
</evidence>
<evidence type="ECO:0000259" key="6">
    <source>
        <dbReference type="PROSITE" id="PS50850"/>
    </source>
</evidence>
<keyword evidence="2 5" id="KW-0812">Transmembrane</keyword>
<dbReference type="Pfam" id="PF07690">
    <property type="entry name" value="MFS_1"/>
    <property type="match status" value="1"/>
</dbReference>
<evidence type="ECO:0000256" key="3">
    <source>
        <dbReference type="ARBA" id="ARBA00022989"/>
    </source>
</evidence>
<dbReference type="STRING" id="155417.A0A4Q4SZ05"/>
<keyword evidence="8" id="KW-1185">Reference proteome</keyword>
<dbReference type="InterPro" id="IPR011701">
    <property type="entry name" value="MFS"/>
</dbReference>
<dbReference type="SUPFAM" id="SSF103473">
    <property type="entry name" value="MFS general substrate transporter"/>
    <property type="match status" value="1"/>
</dbReference>
<dbReference type="InterPro" id="IPR036259">
    <property type="entry name" value="MFS_trans_sf"/>
</dbReference>
<comment type="subcellular location">
    <subcellularLocation>
        <location evidence="1">Membrane</location>
        <topology evidence="1">Multi-pass membrane protein</topology>
    </subcellularLocation>
</comment>
<feature type="domain" description="Major facilitator superfamily (MFS) profile" evidence="6">
    <location>
        <begin position="50"/>
        <end position="411"/>
    </location>
</feature>
<dbReference type="InterPro" id="IPR020846">
    <property type="entry name" value="MFS_dom"/>
</dbReference>
<feature type="transmembrane region" description="Helical" evidence="5">
    <location>
        <begin position="207"/>
        <end position="226"/>
    </location>
</feature>
<sequence length="411" mass="44553">MDDTLPLLSDPDCQIGERYDEQNSKDVVDFDPKGDAENPMEWPVAYKWSIVALLALTAFTVTFTCCAVVPIANRIVDDLDGAQSSKSASVLLVTIWELGEAAGPLLIGPLSEVFGRYPVINVSNVLFIAATVLAAVCQSSSLLVGARALTGLAVATNVLSPAIVGDIFLPERRGTAMSFIHMAPLLGGAIGPAISGAIAERLGWRRVIWMSVALASFCEVVFLSFFRETYRVPILRRKAARLRRETGNESLKTVFDIEGRGLLENDIMGDIYHLKPALIGSAFMTFSVGSFVTVVFCNLMLDTIYVRMRDANGGIGQPEYRLPPVIAGGFLLPVVMVLYGWAPELRLPLPYSLLSVVLMGTTLMLAFLPLMTYVVDAFGLYSASAMTALIVTRWDALLLSTDTGDSPEIWA</sequence>
<evidence type="ECO:0000256" key="2">
    <source>
        <dbReference type="ARBA" id="ARBA00022692"/>
    </source>
</evidence>
<feature type="transmembrane region" description="Helical" evidence="5">
    <location>
        <begin position="322"/>
        <end position="341"/>
    </location>
</feature>
<feature type="transmembrane region" description="Helical" evidence="5">
    <location>
        <begin position="278"/>
        <end position="301"/>
    </location>
</feature>
<feature type="transmembrane region" description="Helical" evidence="5">
    <location>
        <begin position="175"/>
        <end position="195"/>
    </location>
</feature>
<keyword evidence="4 5" id="KW-0472">Membrane</keyword>
<feature type="transmembrane region" description="Helical" evidence="5">
    <location>
        <begin position="48"/>
        <end position="76"/>
    </location>
</feature>
<dbReference type="Proteomes" id="UP000293360">
    <property type="component" value="Unassembled WGS sequence"/>
</dbReference>